<dbReference type="InterPro" id="IPR005119">
    <property type="entry name" value="LysR_subst-bd"/>
</dbReference>
<dbReference type="InterPro" id="IPR036390">
    <property type="entry name" value="WH_DNA-bd_sf"/>
</dbReference>
<dbReference type="GO" id="GO:0003700">
    <property type="term" value="F:DNA-binding transcription factor activity"/>
    <property type="evidence" value="ECO:0007669"/>
    <property type="project" value="InterPro"/>
</dbReference>
<dbReference type="EMBL" id="QFFI01000037">
    <property type="protein sequence ID" value="PWG61364.1"/>
    <property type="molecule type" value="Genomic_DNA"/>
</dbReference>
<protein>
    <submittedName>
        <fullName evidence="6">LysR family transcriptional regulator</fullName>
    </submittedName>
</protein>
<dbReference type="Gene3D" id="3.40.190.290">
    <property type="match status" value="1"/>
</dbReference>
<dbReference type="InterPro" id="IPR000847">
    <property type="entry name" value="LysR_HTH_N"/>
</dbReference>
<evidence type="ECO:0000256" key="2">
    <source>
        <dbReference type="ARBA" id="ARBA00023015"/>
    </source>
</evidence>
<dbReference type="Pfam" id="PF03466">
    <property type="entry name" value="LysR_substrate"/>
    <property type="match status" value="1"/>
</dbReference>
<evidence type="ECO:0000313" key="6">
    <source>
        <dbReference type="EMBL" id="PWG61364.1"/>
    </source>
</evidence>
<name>A0A2U2MX09_9GAMM</name>
<gene>
    <name evidence="6" type="ORF">DEM34_16740</name>
</gene>
<evidence type="ECO:0000256" key="4">
    <source>
        <dbReference type="ARBA" id="ARBA00023163"/>
    </source>
</evidence>
<dbReference type="Gene3D" id="1.10.10.10">
    <property type="entry name" value="Winged helix-like DNA-binding domain superfamily/Winged helix DNA-binding domain"/>
    <property type="match status" value="1"/>
</dbReference>
<evidence type="ECO:0000256" key="3">
    <source>
        <dbReference type="ARBA" id="ARBA00023125"/>
    </source>
</evidence>
<organism evidence="6 7">
    <name type="scientific">Sediminicurvatus halobius</name>
    <dbReference type="NCBI Taxonomy" id="2182432"/>
    <lineage>
        <taxon>Bacteria</taxon>
        <taxon>Pseudomonadati</taxon>
        <taxon>Pseudomonadota</taxon>
        <taxon>Gammaproteobacteria</taxon>
        <taxon>Chromatiales</taxon>
        <taxon>Ectothiorhodospiraceae</taxon>
        <taxon>Sediminicurvatus</taxon>
    </lineage>
</organism>
<keyword evidence="7" id="KW-1185">Reference proteome</keyword>
<feature type="domain" description="HTH lysR-type" evidence="5">
    <location>
        <begin position="2"/>
        <end position="59"/>
    </location>
</feature>
<dbReference type="InterPro" id="IPR058163">
    <property type="entry name" value="LysR-type_TF_proteobact-type"/>
</dbReference>
<keyword evidence="3" id="KW-0238">DNA-binding</keyword>
<dbReference type="InterPro" id="IPR036388">
    <property type="entry name" value="WH-like_DNA-bd_sf"/>
</dbReference>
<dbReference type="GO" id="GO:0006351">
    <property type="term" value="P:DNA-templated transcription"/>
    <property type="evidence" value="ECO:0007669"/>
    <property type="project" value="TreeGrafter"/>
</dbReference>
<dbReference type="Proteomes" id="UP000245474">
    <property type="component" value="Unassembled WGS sequence"/>
</dbReference>
<evidence type="ECO:0000256" key="1">
    <source>
        <dbReference type="ARBA" id="ARBA00009437"/>
    </source>
</evidence>
<dbReference type="PANTHER" id="PTHR30537">
    <property type="entry name" value="HTH-TYPE TRANSCRIPTIONAL REGULATOR"/>
    <property type="match status" value="1"/>
</dbReference>
<keyword evidence="4" id="KW-0804">Transcription</keyword>
<sequence>MLEWDDLRYVRALGSAGTLAGAAEHLRVHASTVFRRLGQVESRLGVRLFDRHHDGFSLTPAGEETLALAERMGTEVEALERRLAGRDTRPSGIVRVTTTDTLLLGVLGPVLGGFRAENPAIRLELVSGNPFLSLSRRDADVALRPTADPPETLVGRRIAEVATAVYASHGYLENRGAAAPLQEQCWIAPDDSLAHLGSARWLRRELPGVEPVIQCNSVAGMHALTRGGVGLAPLPCFLGDPDPALVRVTPPLSQLTVGLWLLTHPDLRRVARIRALLDFLHARLRDQSAMLAGDVPSRPAD</sequence>
<accession>A0A2U2MX09</accession>
<dbReference type="SUPFAM" id="SSF46785">
    <property type="entry name" value="Winged helix' DNA-binding domain"/>
    <property type="match status" value="1"/>
</dbReference>
<dbReference type="Pfam" id="PF00126">
    <property type="entry name" value="HTH_1"/>
    <property type="match status" value="1"/>
</dbReference>
<dbReference type="AlphaFoldDB" id="A0A2U2MX09"/>
<dbReference type="PANTHER" id="PTHR30537:SF3">
    <property type="entry name" value="TRANSCRIPTIONAL REGULATORY PROTEIN"/>
    <property type="match status" value="1"/>
</dbReference>
<dbReference type="SUPFAM" id="SSF53850">
    <property type="entry name" value="Periplasmic binding protein-like II"/>
    <property type="match status" value="1"/>
</dbReference>
<dbReference type="OrthoDB" id="570111at2"/>
<dbReference type="GO" id="GO:0043565">
    <property type="term" value="F:sequence-specific DNA binding"/>
    <property type="evidence" value="ECO:0007669"/>
    <property type="project" value="TreeGrafter"/>
</dbReference>
<reference evidence="6 7" key="1">
    <citation type="submission" date="2018-05" db="EMBL/GenBank/DDBJ databases">
        <title>Spiribacter halobius sp. nov., a moderately halophilic bacterium isolated from marine solar saltern.</title>
        <authorList>
            <person name="Zheng W.-S."/>
            <person name="Lu D.-C."/>
            <person name="Du Z.-J."/>
        </authorList>
    </citation>
    <scope>NUCLEOTIDE SEQUENCE [LARGE SCALE GENOMIC DNA]</scope>
    <source>
        <strain evidence="6 7">E85</strain>
    </source>
</reference>
<comment type="similarity">
    <text evidence="1">Belongs to the LysR transcriptional regulatory family.</text>
</comment>
<dbReference type="PROSITE" id="PS50931">
    <property type="entry name" value="HTH_LYSR"/>
    <property type="match status" value="1"/>
</dbReference>
<dbReference type="RefSeq" id="WP_109679975.1">
    <property type="nucleotide sequence ID" value="NZ_CP086615.1"/>
</dbReference>
<comment type="caution">
    <text evidence="6">The sequence shown here is derived from an EMBL/GenBank/DDBJ whole genome shotgun (WGS) entry which is preliminary data.</text>
</comment>
<evidence type="ECO:0000313" key="7">
    <source>
        <dbReference type="Proteomes" id="UP000245474"/>
    </source>
</evidence>
<proteinExistence type="inferred from homology"/>
<evidence type="ECO:0000259" key="5">
    <source>
        <dbReference type="PROSITE" id="PS50931"/>
    </source>
</evidence>
<keyword evidence="2" id="KW-0805">Transcription regulation</keyword>